<name>A0ABT2H4W4_9MICO</name>
<evidence type="ECO:0008006" key="5">
    <source>
        <dbReference type="Google" id="ProtNLM"/>
    </source>
</evidence>
<dbReference type="EMBL" id="JANLCJ010000005">
    <property type="protein sequence ID" value="MCS5734966.1"/>
    <property type="molecule type" value="Genomic_DNA"/>
</dbReference>
<protein>
    <recommendedName>
        <fullName evidence="5">DNA polymerase III subunit gamma/tau</fullName>
    </recommendedName>
</protein>
<proteinExistence type="predicted"/>
<feature type="region of interest" description="Disordered" evidence="1">
    <location>
        <begin position="1"/>
        <end position="60"/>
    </location>
</feature>
<feature type="transmembrane region" description="Helical" evidence="2">
    <location>
        <begin position="80"/>
        <end position="100"/>
    </location>
</feature>
<evidence type="ECO:0000313" key="3">
    <source>
        <dbReference type="EMBL" id="MCS5734966.1"/>
    </source>
</evidence>
<reference evidence="3" key="1">
    <citation type="submission" date="2022-08" db="EMBL/GenBank/DDBJ databases">
        <authorList>
            <person name="Deng Y."/>
            <person name="Han X.-F."/>
            <person name="Zhang Y.-Q."/>
        </authorList>
    </citation>
    <scope>NUCLEOTIDE SEQUENCE</scope>
    <source>
        <strain evidence="3">CPCC 203386</strain>
    </source>
</reference>
<evidence type="ECO:0000256" key="1">
    <source>
        <dbReference type="SAM" id="MobiDB-lite"/>
    </source>
</evidence>
<sequence>MSDSRDDDALGWAGDDDPTLSPVGVPERDAAPAAAPGPSPASAPTPARRTVLDEAEDAEDRAAEKELAEAEAASKQLSSAALIGLGVLGGIYLLYTIGWIVSFGRYVTPAEMSFGVFSDLIARTLAIAAPPFWFVATLLITQRRDVRYRFLWLVIGVLVLVPWPFLLGGGA</sequence>
<keyword evidence="2" id="KW-0472">Membrane</keyword>
<comment type="caution">
    <text evidence="3">The sequence shown here is derived from an EMBL/GenBank/DDBJ whole genome shotgun (WGS) entry which is preliminary data.</text>
</comment>
<evidence type="ECO:0000256" key="2">
    <source>
        <dbReference type="SAM" id="Phobius"/>
    </source>
</evidence>
<dbReference type="Proteomes" id="UP001165586">
    <property type="component" value="Unassembled WGS sequence"/>
</dbReference>
<keyword evidence="2" id="KW-1133">Transmembrane helix</keyword>
<accession>A0ABT2H4W4</accession>
<gene>
    <name evidence="3" type="ORF">N1032_14570</name>
</gene>
<feature type="transmembrane region" description="Helical" evidence="2">
    <location>
        <begin position="148"/>
        <end position="166"/>
    </location>
</feature>
<evidence type="ECO:0000313" key="4">
    <source>
        <dbReference type="Proteomes" id="UP001165586"/>
    </source>
</evidence>
<organism evidence="3 4">
    <name type="scientific">Herbiconiux daphne</name>
    <dbReference type="NCBI Taxonomy" id="2970914"/>
    <lineage>
        <taxon>Bacteria</taxon>
        <taxon>Bacillati</taxon>
        <taxon>Actinomycetota</taxon>
        <taxon>Actinomycetes</taxon>
        <taxon>Micrococcales</taxon>
        <taxon>Microbacteriaceae</taxon>
        <taxon>Herbiconiux</taxon>
    </lineage>
</organism>
<keyword evidence="2" id="KW-0812">Transmembrane</keyword>
<keyword evidence="4" id="KW-1185">Reference proteome</keyword>
<dbReference type="RefSeq" id="WP_259539876.1">
    <property type="nucleotide sequence ID" value="NZ_JANLCJ010000005.1"/>
</dbReference>
<feature type="transmembrane region" description="Helical" evidence="2">
    <location>
        <begin position="120"/>
        <end position="141"/>
    </location>
</feature>